<dbReference type="InterPro" id="IPR000834">
    <property type="entry name" value="Peptidase_M14"/>
</dbReference>
<reference evidence="11 12" key="1">
    <citation type="submission" date="2023-08" db="EMBL/GenBank/DDBJ databases">
        <title>Functional and genomic diversity of the sorghum phyllosphere microbiome.</title>
        <authorList>
            <person name="Shade A."/>
        </authorList>
    </citation>
    <scope>NUCLEOTIDE SEQUENCE [LARGE SCALE GENOMIC DNA]</scope>
    <source>
        <strain evidence="11 12">SORGH_AS_0335</strain>
    </source>
</reference>
<keyword evidence="3" id="KW-0645">Protease</keyword>
<dbReference type="PANTHER" id="PTHR11705:SF143">
    <property type="entry name" value="SLL0236 PROTEIN"/>
    <property type="match status" value="1"/>
</dbReference>
<dbReference type="SUPFAM" id="SSF53187">
    <property type="entry name" value="Zn-dependent exopeptidases"/>
    <property type="match status" value="1"/>
</dbReference>
<organism evidence="11 12">
    <name type="scientific">Paracidovorax wautersii</name>
    <dbReference type="NCBI Taxonomy" id="1177982"/>
    <lineage>
        <taxon>Bacteria</taxon>
        <taxon>Pseudomonadati</taxon>
        <taxon>Pseudomonadota</taxon>
        <taxon>Betaproteobacteria</taxon>
        <taxon>Burkholderiales</taxon>
        <taxon>Comamonadaceae</taxon>
        <taxon>Paracidovorax</taxon>
    </lineage>
</organism>
<keyword evidence="4" id="KW-0378">Hydrolase</keyword>
<evidence type="ECO:0000256" key="8">
    <source>
        <dbReference type="SAM" id="MobiDB-lite"/>
    </source>
</evidence>
<keyword evidence="6" id="KW-0482">Metalloprotease</keyword>
<dbReference type="Gene3D" id="3.40.630.10">
    <property type="entry name" value="Zn peptidases"/>
    <property type="match status" value="1"/>
</dbReference>
<evidence type="ECO:0000256" key="4">
    <source>
        <dbReference type="ARBA" id="ARBA00022801"/>
    </source>
</evidence>
<evidence type="ECO:0000313" key="12">
    <source>
        <dbReference type="Proteomes" id="UP001267710"/>
    </source>
</evidence>
<dbReference type="Pfam" id="PF00246">
    <property type="entry name" value="Peptidase_M14"/>
    <property type="match status" value="1"/>
</dbReference>
<dbReference type="SMART" id="SM00631">
    <property type="entry name" value="Zn_pept"/>
    <property type="match status" value="1"/>
</dbReference>
<evidence type="ECO:0000256" key="6">
    <source>
        <dbReference type="ARBA" id="ARBA00023049"/>
    </source>
</evidence>
<feature type="transmembrane region" description="Helical" evidence="9">
    <location>
        <begin position="12"/>
        <end position="34"/>
    </location>
</feature>
<evidence type="ECO:0000259" key="10">
    <source>
        <dbReference type="PROSITE" id="PS52035"/>
    </source>
</evidence>
<keyword evidence="9" id="KW-0472">Membrane</keyword>
<comment type="caution">
    <text evidence="11">The sequence shown here is derived from an EMBL/GenBank/DDBJ whole genome shotgun (WGS) entry which is preliminary data.</text>
</comment>
<dbReference type="PROSITE" id="PS52035">
    <property type="entry name" value="PEPTIDASE_M14"/>
    <property type="match status" value="1"/>
</dbReference>
<sequence>MAGDRSSGATAPAAAASVIWIWALAAGAVLALAWGAARLPPFPQAVAGAGAAPGSAALFAIDSERPLLVGPHGRIVPQADAGEAVAPAPHRRAASDPQALAAPARPAPAPALSEEAVRAMAEQACKPLLPRLPGIKAAQCAQTRLVDSGARSVNGMPLYWRDVPPPPRGARGFVEGTPLQVLVVGAMHGDELTAASLALRWIALAESQALPTRRPVHWRFIPVLNPDGMLEKKPTRVNARGVDLNRNFPTPNWERDAPIYWDKRTRKDPRRWPGPTPLSEPESQFLHAQMAQFDPDLVVSIHAPYGVLDFDGPQPPPSRLGRLRLDQLGVFPGSLGHYGSVHLGLPVVTIELQHELKMPQDDEVRTMWRDLLRWMDRHLAEP</sequence>
<keyword evidence="9" id="KW-1133">Transmembrane helix</keyword>
<evidence type="ECO:0000313" key="11">
    <source>
        <dbReference type="EMBL" id="MDR6213492.1"/>
    </source>
</evidence>
<feature type="domain" description="Peptidase M14" evidence="10">
    <location>
        <begin position="121"/>
        <end position="382"/>
    </location>
</feature>
<evidence type="ECO:0000256" key="1">
    <source>
        <dbReference type="ARBA" id="ARBA00001947"/>
    </source>
</evidence>
<comment type="caution">
    <text evidence="7">Lacks conserved residue(s) required for the propagation of feature annotation.</text>
</comment>
<proteinExistence type="inferred from homology"/>
<accession>A0ABU1I8E5</accession>
<comment type="cofactor">
    <cofactor evidence="1">
        <name>Zn(2+)</name>
        <dbReference type="ChEBI" id="CHEBI:29105"/>
    </cofactor>
</comment>
<evidence type="ECO:0000256" key="5">
    <source>
        <dbReference type="ARBA" id="ARBA00022833"/>
    </source>
</evidence>
<dbReference type="EMBL" id="JAVIZX010000001">
    <property type="protein sequence ID" value="MDR6213492.1"/>
    <property type="molecule type" value="Genomic_DNA"/>
</dbReference>
<keyword evidence="9" id="KW-0812">Transmembrane</keyword>
<feature type="compositionally biased region" description="Low complexity" evidence="8">
    <location>
        <begin position="95"/>
        <end position="104"/>
    </location>
</feature>
<evidence type="ECO:0000256" key="3">
    <source>
        <dbReference type="ARBA" id="ARBA00022670"/>
    </source>
</evidence>
<dbReference type="RefSeq" id="WP_309827024.1">
    <property type="nucleotide sequence ID" value="NZ_JAVIZX010000001.1"/>
</dbReference>
<keyword evidence="5" id="KW-0862">Zinc</keyword>
<name>A0ABU1I8E5_9BURK</name>
<comment type="similarity">
    <text evidence="2 7">Belongs to the peptidase M14 family.</text>
</comment>
<dbReference type="Proteomes" id="UP001267710">
    <property type="component" value="Unassembled WGS sequence"/>
</dbReference>
<evidence type="ECO:0000256" key="7">
    <source>
        <dbReference type="PROSITE-ProRule" id="PRU01379"/>
    </source>
</evidence>
<protein>
    <submittedName>
        <fullName evidence="11">Protein MpaA</fullName>
    </submittedName>
</protein>
<keyword evidence="12" id="KW-1185">Reference proteome</keyword>
<gene>
    <name evidence="11" type="ORF">QE399_001181</name>
</gene>
<evidence type="ECO:0000256" key="9">
    <source>
        <dbReference type="SAM" id="Phobius"/>
    </source>
</evidence>
<feature type="region of interest" description="Disordered" evidence="8">
    <location>
        <begin position="83"/>
        <end position="107"/>
    </location>
</feature>
<dbReference type="PANTHER" id="PTHR11705">
    <property type="entry name" value="PROTEASE FAMILY M14 CARBOXYPEPTIDASE A,B"/>
    <property type="match status" value="1"/>
</dbReference>
<evidence type="ECO:0000256" key="2">
    <source>
        <dbReference type="ARBA" id="ARBA00005988"/>
    </source>
</evidence>